<accession>A0A1C7MUR8</accession>
<dbReference type="OrthoDB" id="2290118at2759"/>
<dbReference type="Proteomes" id="UP000093000">
    <property type="component" value="Unassembled WGS sequence"/>
</dbReference>
<evidence type="ECO:0000313" key="1">
    <source>
        <dbReference type="EMBL" id="OBZ80625.1"/>
    </source>
</evidence>
<reference evidence="1 2" key="1">
    <citation type="submission" date="2016-03" db="EMBL/GenBank/DDBJ databases">
        <title>Choanephora cucurbitarum.</title>
        <authorList>
            <person name="Min B."/>
            <person name="Park H."/>
            <person name="Park J.-H."/>
            <person name="Shin H.-D."/>
            <person name="Choi I.-G."/>
        </authorList>
    </citation>
    <scope>NUCLEOTIDE SEQUENCE [LARGE SCALE GENOMIC DNA]</scope>
    <source>
        <strain evidence="1 2">KUS-F28377</strain>
    </source>
</reference>
<proteinExistence type="predicted"/>
<feature type="non-terminal residue" evidence="1">
    <location>
        <position position="97"/>
    </location>
</feature>
<name>A0A1C7MUR8_9FUNG</name>
<dbReference type="InterPro" id="IPR013927">
    <property type="entry name" value="TF_Opi1_Ccg-8"/>
</dbReference>
<comment type="caution">
    <text evidence="1">The sequence shown here is derived from an EMBL/GenBank/DDBJ whole genome shotgun (WGS) entry which is preliminary data.</text>
</comment>
<dbReference type="Pfam" id="PF08618">
    <property type="entry name" value="Opi1"/>
    <property type="match status" value="1"/>
</dbReference>
<dbReference type="InParanoid" id="A0A1C7MUR8"/>
<dbReference type="AlphaFoldDB" id="A0A1C7MUR8"/>
<gene>
    <name evidence="1" type="ORF">A0J61_11326</name>
</gene>
<sequence>MSKPSSAMSITEICHKQEFGNESIQLPPSQPQESFHFISRLPLVNSALRAYESSSSVVKYGAEMIESYAGPIYDKLGYDRRLKSEIAEDDDTLAATT</sequence>
<dbReference type="EMBL" id="LUGH01001910">
    <property type="protein sequence ID" value="OBZ80625.1"/>
    <property type="molecule type" value="Genomic_DNA"/>
</dbReference>
<organism evidence="1 2">
    <name type="scientific">Choanephora cucurbitarum</name>
    <dbReference type="NCBI Taxonomy" id="101091"/>
    <lineage>
        <taxon>Eukaryota</taxon>
        <taxon>Fungi</taxon>
        <taxon>Fungi incertae sedis</taxon>
        <taxon>Mucoromycota</taxon>
        <taxon>Mucoromycotina</taxon>
        <taxon>Mucoromycetes</taxon>
        <taxon>Mucorales</taxon>
        <taxon>Mucorineae</taxon>
        <taxon>Choanephoraceae</taxon>
        <taxon>Choanephoroideae</taxon>
        <taxon>Choanephora</taxon>
    </lineage>
</organism>
<dbReference type="GO" id="GO:0003714">
    <property type="term" value="F:transcription corepressor activity"/>
    <property type="evidence" value="ECO:0007669"/>
    <property type="project" value="InterPro"/>
</dbReference>
<dbReference type="STRING" id="101091.A0A1C7MUR8"/>
<protein>
    <submittedName>
        <fullName evidence="1">Uncharacterized protein</fullName>
    </submittedName>
</protein>
<evidence type="ECO:0000313" key="2">
    <source>
        <dbReference type="Proteomes" id="UP000093000"/>
    </source>
</evidence>
<keyword evidence="2" id="KW-1185">Reference proteome</keyword>